<gene>
    <name evidence="2" type="ORF">GCM10025870_26250</name>
</gene>
<keyword evidence="3" id="KW-1185">Reference proteome</keyword>
<feature type="domain" description="THUMP-like" evidence="1">
    <location>
        <begin position="2"/>
        <end position="57"/>
    </location>
</feature>
<dbReference type="Pfam" id="PF18096">
    <property type="entry name" value="Thump_like"/>
    <property type="match status" value="1"/>
</dbReference>
<protein>
    <recommendedName>
        <fullName evidence="1">THUMP-like domain-containing protein</fullName>
    </recommendedName>
</protein>
<dbReference type="Proteomes" id="UP001321477">
    <property type="component" value="Chromosome"/>
</dbReference>
<evidence type="ECO:0000313" key="2">
    <source>
        <dbReference type="EMBL" id="BDZ55552.1"/>
    </source>
</evidence>
<organism evidence="2 3">
    <name type="scientific">Agromyces marinus</name>
    <dbReference type="NCBI Taxonomy" id="1389020"/>
    <lineage>
        <taxon>Bacteria</taxon>
        <taxon>Bacillati</taxon>
        <taxon>Actinomycetota</taxon>
        <taxon>Actinomycetes</taxon>
        <taxon>Micrococcales</taxon>
        <taxon>Microbacteriaceae</taxon>
        <taxon>Agromyces</taxon>
    </lineage>
</organism>
<dbReference type="InterPro" id="IPR041497">
    <property type="entry name" value="Thump-like"/>
</dbReference>
<name>A0ABM8H418_9MICO</name>
<evidence type="ECO:0000313" key="3">
    <source>
        <dbReference type="Proteomes" id="UP001321477"/>
    </source>
</evidence>
<dbReference type="EMBL" id="AP027734">
    <property type="protein sequence ID" value="BDZ55552.1"/>
    <property type="molecule type" value="Genomic_DNA"/>
</dbReference>
<sequence>MRRALQDRGIGTVEIKKRGVDVDPAALRTRLKLRGERSATVVLTREEGRHVAVLVERMPPEAQVGSASNTIA</sequence>
<reference evidence="3" key="1">
    <citation type="journal article" date="2019" name="Int. J. Syst. Evol. Microbiol.">
        <title>The Global Catalogue of Microorganisms (GCM) 10K type strain sequencing project: providing services to taxonomists for standard genome sequencing and annotation.</title>
        <authorList>
            <consortium name="The Broad Institute Genomics Platform"/>
            <consortium name="The Broad Institute Genome Sequencing Center for Infectious Disease"/>
            <person name="Wu L."/>
            <person name="Ma J."/>
        </authorList>
    </citation>
    <scope>NUCLEOTIDE SEQUENCE [LARGE SCALE GENOMIC DNA]</scope>
    <source>
        <strain evidence="3">NBRC 109019</strain>
    </source>
</reference>
<evidence type="ECO:0000259" key="1">
    <source>
        <dbReference type="Pfam" id="PF18096"/>
    </source>
</evidence>
<proteinExistence type="predicted"/>
<accession>A0ABM8H418</accession>